<feature type="transmembrane region" description="Helical" evidence="1">
    <location>
        <begin position="42"/>
        <end position="66"/>
    </location>
</feature>
<dbReference type="EMBL" id="CM008973">
    <property type="protein sequence ID" value="PNW75927.1"/>
    <property type="molecule type" value="Genomic_DNA"/>
</dbReference>
<dbReference type="ExpressionAtlas" id="A0A2K3D5Y1">
    <property type="expression patterns" value="differential"/>
</dbReference>
<dbReference type="OMA" id="GAFALCY"/>
<keyword evidence="1" id="KW-0472">Membrane</keyword>
<dbReference type="AlphaFoldDB" id="A0A2K3D5Y1"/>
<dbReference type="InterPro" id="IPR026771">
    <property type="entry name" value="Tmem218"/>
</dbReference>
<protein>
    <submittedName>
        <fullName evidence="2">Uncharacterized protein</fullName>
    </submittedName>
</protein>
<evidence type="ECO:0000313" key="3">
    <source>
        <dbReference type="Proteomes" id="UP000006906"/>
    </source>
</evidence>
<feature type="transmembrane region" description="Helical" evidence="1">
    <location>
        <begin position="113"/>
        <end position="137"/>
    </location>
</feature>
<dbReference type="Gramene" id="PNW75927">
    <property type="protein sequence ID" value="PNW75927"/>
    <property type="gene ID" value="CHLRE_12g554550v5"/>
</dbReference>
<keyword evidence="1" id="KW-0812">Transmembrane</keyword>
<dbReference type="GO" id="GO:0016020">
    <property type="term" value="C:membrane"/>
    <property type="evidence" value="ECO:0007669"/>
    <property type="project" value="UniProtKB-SubCell"/>
</dbReference>
<sequence>MAARAWLALQEEWHVLTADGTEDPFAVSTHLGHRRELLGSRVAGVGVGVFLIFFFLALSIAICLIGSRTKFRWAIYTASAAMFGIVALVLIASPKGTQPPKPPYGYNQTIIPMSIIMAFLCLGVLLGGLFLLVGHVLPPLYARPLSYHLDILEERRRT</sequence>
<dbReference type="InParanoid" id="A0A2K3D5Y1"/>
<keyword evidence="3" id="KW-1185">Reference proteome</keyword>
<feature type="transmembrane region" description="Helical" evidence="1">
    <location>
        <begin position="73"/>
        <end position="93"/>
    </location>
</feature>
<accession>A0A2K3D5Y1</accession>
<dbReference type="KEGG" id="cre:CHLRE_12g554550v5"/>
<dbReference type="PANTHER" id="PTHR31622:SF1">
    <property type="entry name" value="TRANSMEMBRANE PROTEIN 218"/>
    <property type="match status" value="1"/>
</dbReference>
<reference evidence="2 3" key="1">
    <citation type="journal article" date="2007" name="Science">
        <title>The Chlamydomonas genome reveals the evolution of key animal and plant functions.</title>
        <authorList>
            <person name="Merchant S.S."/>
            <person name="Prochnik S.E."/>
            <person name="Vallon O."/>
            <person name="Harris E.H."/>
            <person name="Karpowicz S.J."/>
            <person name="Witman G.B."/>
            <person name="Terry A."/>
            <person name="Salamov A."/>
            <person name="Fritz-Laylin L.K."/>
            <person name="Marechal-Drouard L."/>
            <person name="Marshall W.F."/>
            <person name="Qu L.H."/>
            <person name="Nelson D.R."/>
            <person name="Sanderfoot A.A."/>
            <person name="Spalding M.H."/>
            <person name="Kapitonov V.V."/>
            <person name="Ren Q."/>
            <person name="Ferris P."/>
            <person name="Lindquist E."/>
            <person name="Shapiro H."/>
            <person name="Lucas S.M."/>
            <person name="Grimwood J."/>
            <person name="Schmutz J."/>
            <person name="Cardol P."/>
            <person name="Cerutti H."/>
            <person name="Chanfreau G."/>
            <person name="Chen C.L."/>
            <person name="Cognat V."/>
            <person name="Croft M.T."/>
            <person name="Dent R."/>
            <person name="Dutcher S."/>
            <person name="Fernandez E."/>
            <person name="Fukuzawa H."/>
            <person name="Gonzalez-Ballester D."/>
            <person name="Gonzalez-Halphen D."/>
            <person name="Hallmann A."/>
            <person name="Hanikenne M."/>
            <person name="Hippler M."/>
            <person name="Inwood W."/>
            <person name="Jabbari K."/>
            <person name="Kalanon M."/>
            <person name="Kuras R."/>
            <person name="Lefebvre P.A."/>
            <person name="Lemaire S.D."/>
            <person name="Lobanov A.V."/>
            <person name="Lohr M."/>
            <person name="Manuell A."/>
            <person name="Meier I."/>
            <person name="Mets L."/>
            <person name="Mittag M."/>
            <person name="Mittelmeier T."/>
            <person name="Moroney J.V."/>
            <person name="Moseley J."/>
            <person name="Napoli C."/>
            <person name="Nedelcu A.M."/>
            <person name="Niyogi K."/>
            <person name="Novoselov S.V."/>
            <person name="Paulsen I.T."/>
            <person name="Pazour G."/>
            <person name="Purton S."/>
            <person name="Ral J.P."/>
            <person name="Riano-Pachon D.M."/>
            <person name="Riekhof W."/>
            <person name="Rymarquis L."/>
            <person name="Schroda M."/>
            <person name="Stern D."/>
            <person name="Umen J."/>
            <person name="Willows R."/>
            <person name="Wilson N."/>
            <person name="Zimmer S.L."/>
            <person name="Allmer J."/>
            <person name="Balk J."/>
            <person name="Bisova K."/>
            <person name="Chen C.J."/>
            <person name="Elias M."/>
            <person name="Gendler K."/>
            <person name="Hauser C."/>
            <person name="Lamb M.R."/>
            <person name="Ledford H."/>
            <person name="Long J.C."/>
            <person name="Minagawa J."/>
            <person name="Page M.D."/>
            <person name="Pan J."/>
            <person name="Pootakham W."/>
            <person name="Roje S."/>
            <person name="Rose A."/>
            <person name="Stahlberg E."/>
            <person name="Terauchi A.M."/>
            <person name="Yang P."/>
            <person name="Ball S."/>
            <person name="Bowler C."/>
            <person name="Dieckmann C.L."/>
            <person name="Gladyshev V.N."/>
            <person name="Green P."/>
            <person name="Jorgensen R."/>
            <person name="Mayfield S."/>
            <person name="Mueller-Roeber B."/>
            <person name="Rajamani S."/>
            <person name="Sayre R.T."/>
            <person name="Brokstein P."/>
            <person name="Dubchak I."/>
            <person name="Goodstein D."/>
            <person name="Hornick L."/>
            <person name="Huang Y.W."/>
            <person name="Jhaveri J."/>
            <person name="Luo Y."/>
            <person name="Martinez D."/>
            <person name="Ngau W.C."/>
            <person name="Otillar B."/>
            <person name="Poliakov A."/>
            <person name="Porter A."/>
            <person name="Szajkowski L."/>
            <person name="Werner G."/>
            <person name="Zhou K."/>
            <person name="Grigoriev I.V."/>
            <person name="Rokhsar D.S."/>
            <person name="Grossman A.R."/>
        </authorList>
    </citation>
    <scope>NUCLEOTIDE SEQUENCE [LARGE SCALE GENOMIC DNA]</scope>
    <source>
        <strain evidence="3">CC-503</strain>
    </source>
</reference>
<organism evidence="2 3">
    <name type="scientific">Chlamydomonas reinhardtii</name>
    <name type="common">Chlamydomonas smithii</name>
    <dbReference type="NCBI Taxonomy" id="3055"/>
    <lineage>
        <taxon>Eukaryota</taxon>
        <taxon>Viridiplantae</taxon>
        <taxon>Chlorophyta</taxon>
        <taxon>core chlorophytes</taxon>
        <taxon>Chlorophyceae</taxon>
        <taxon>CS clade</taxon>
        <taxon>Chlamydomonadales</taxon>
        <taxon>Chlamydomonadaceae</taxon>
        <taxon>Chlamydomonas</taxon>
    </lineage>
</organism>
<dbReference type="Proteomes" id="UP000006906">
    <property type="component" value="Chromosome 12"/>
</dbReference>
<gene>
    <name evidence="2" type="ORF">CHLRE_12g554550v5</name>
</gene>
<dbReference type="GeneID" id="5719717"/>
<dbReference type="GO" id="GO:0005929">
    <property type="term" value="C:cilium"/>
    <property type="evidence" value="ECO:0007669"/>
    <property type="project" value="UniProtKB-SubCell"/>
</dbReference>
<evidence type="ECO:0000313" key="2">
    <source>
        <dbReference type="EMBL" id="PNW75927.1"/>
    </source>
</evidence>
<evidence type="ECO:0000256" key="1">
    <source>
        <dbReference type="SAM" id="Phobius"/>
    </source>
</evidence>
<keyword evidence="1" id="KW-1133">Transmembrane helix</keyword>
<proteinExistence type="predicted"/>
<dbReference type="OrthoDB" id="535534at2759"/>
<dbReference type="PaxDb" id="3055-EDP03092"/>
<dbReference type="RefSeq" id="XP_001694156.2">
    <property type="nucleotide sequence ID" value="XM_001694104.2"/>
</dbReference>
<name>A0A2K3D5Y1_CHLRE</name>
<dbReference type="PANTHER" id="PTHR31622">
    <property type="entry name" value="TRANSMEMBRANE PROTEIN 218"/>
    <property type="match status" value="1"/>
</dbReference>